<sequence>MLQEQIERFIMLASLEMPNLIVSTLFQGAELSDESTLLTFSLPQKYSLEKLIDELEDQMELILLYHHIPSEDTIFGHHCCAYSNPHFGHMYKINAIADERCQCDTLYVTLYSSLEVMGVELRNELVETSKHGRFVYNRKMDELLRDFI</sequence>
<proteinExistence type="predicted"/>
<gene>
    <name evidence="1" type="ORF">GA398_14385</name>
    <name evidence="2" type="ORF">LD004_08715</name>
</gene>
<comment type="caution">
    <text evidence="1">The sequence shown here is derived from an EMBL/GenBank/DDBJ whole genome shotgun (WGS) entry which is preliminary data.</text>
</comment>
<reference evidence="2" key="2">
    <citation type="submission" date="2023-08" db="EMBL/GenBank/DDBJ databases">
        <title>Mucin Metabolism Genes Underlie the Key Renovations of Bacteroides xylanisolvens Genomes in Captive Great Apes.</title>
        <authorList>
            <person name="Nishida A.H."/>
        </authorList>
    </citation>
    <scope>NUCLEOTIDE SEQUENCE</scope>
    <source>
        <strain evidence="2">P13.H9</strain>
    </source>
</reference>
<dbReference type="AlphaFoldDB" id="A0A7J5PVA8"/>
<reference evidence="1 3" key="1">
    <citation type="journal article" date="2019" name="Nat. Med.">
        <title>A library of human gut bacterial isolates paired with longitudinal multiomics data enables mechanistic microbiome research.</title>
        <authorList>
            <person name="Poyet M."/>
            <person name="Groussin M."/>
            <person name="Gibbons S.M."/>
            <person name="Avila-Pacheco J."/>
            <person name="Jiang X."/>
            <person name="Kearney S.M."/>
            <person name="Perrotta A.R."/>
            <person name="Berdy B."/>
            <person name="Zhao S."/>
            <person name="Lieberman T.D."/>
            <person name="Swanson P.K."/>
            <person name="Smith M."/>
            <person name="Roesemann S."/>
            <person name="Alexander J.E."/>
            <person name="Rich S.A."/>
            <person name="Livny J."/>
            <person name="Vlamakis H."/>
            <person name="Clish C."/>
            <person name="Bullock K."/>
            <person name="Deik A."/>
            <person name="Scott J."/>
            <person name="Pierce K.A."/>
            <person name="Xavier R.J."/>
            <person name="Alm E.J."/>
        </authorList>
    </citation>
    <scope>NUCLEOTIDE SEQUENCE [LARGE SCALE GENOMIC DNA]</scope>
    <source>
        <strain evidence="1 3">BIOML-A58</strain>
    </source>
</reference>
<protein>
    <submittedName>
        <fullName evidence="1">Uncharacterized protein</fullName>
    </submittedName>
</protein>
<organism evidence="1 3">
    <name type="scientific">Bacteroides xylanisolvens</name>
    <dbReference type="NCBI Taxonomy" id="371601"/>
    <lineage>
        <taxon>Bacteria</taxon>
        <taxon>Pseudomonadati</taxon>
        <taxon>Bacteroidota</taxon>
        <taxon>Bacteroidia</taxon>
        <taxon>Bacteroidales</taxon>
        <taxon>Bacteroidaceae</taxon>
        <taxon>Bacteroides</taxon>
    </lineage>
</organism>
<dbReference type="EMBL" id="JAIWYE010000017">
    <property type="protein sequence ID" value="MCA4703698.1"/>
    <property type="molecule type" value="Genomic_DNA"/>
</dbReference>
<dbReference type="EMBL" id="WDED01000020">
    <property type="protein sequence ID" value="KAB6146920.1"/>
    <property type="molecule type" value="Genomic_DNA"/>
</dbReference>
<evidence type="ECO:0000313" key="2">
    <source>
        <dbReference type="EMBL" id="MCA4703698.1"/>
    </source>
</evidence>
<dbReference type="Proteomes" id="UP001198461">
    <property type="component" value="Unassembled WGS sequence"/>
</dbReference>
<accession>A0A7J5PVA8</accession>
<name>A0A7J5PVA8_9BACE</name>
<dbReference type="RefSeq" id="WP_118443818.1">
    <property type="nucleotide sequence ID" value="NZ_JAIWXB010000015.1"/>
</dbReference>
<dbReference type="Proteomes" id="UP000434604">
    <property type="component" value="Unassembled WGS sequence"/>
</dbReference>
<evidence type="ECO:0000313" key="1">
    <source>
        <dbReference type="EMBL" id="KAB6146920.1"/>
    </source>
</evidence>
<evidence type="ECO:0000313" key="3">
    <source>
        <dbReference type="Proteomes" id="UP000434604"/>
    </source>
</evidence>